<protein>
    <submittedName>
        <fullName evidence="1">CarboxypepD_reg-like domain-containing protein</fullName>
    </submittedName>
</protein>
<proteinExistence type="predicted"/>
<organism evidence="1 2">
    <name type="scientific">Hydrobacter penzbergensis</name>
    <dbReference type="NCBI Taxonomy" id="1235997"/>
    <lineage>
        <taxon>Bacteria</taxon>
        <taxon>Pseudomonadati</taxon>
        <taxon>Bacteroidota</taxon>
        <taxon>Chitinophagia</taxon>
        <taxon>Chitinophagales</taxon>
        <taxon>Chitinophagaceae</taxon>
        <taxon>Hydrobacter</taxon>
    </lineage>
</organism>
<comment type="caution">
    <text evidence="1">The sequence shown here is derived from an EMBL/GenBank/DDBJ whole genome shotgun (WGS) entry which is preliminary data.</text>
</comment>
<dbReference type="Proteomes" id="UP000198711">
    <property type="component" value="Unassembled WGS sequence"/>
</dbReference>
<gene>
    <name evidence="1" type="ORF">SAMN05444410_101148</name>
</gene>
<sequence>MWSQDLHTPTLRGRVMSNFTKETVPFASIFWKKAGFGVVSDSAGNFTIKHSPFHPDTLAVSYVGFDELHKIINDHSKDSSLLILSLYQLKTGSSVEVKSKFNKGLRWWKNIVAHKAKNNPYQYQSYAYELYNKMEIDLNNVDRRYFADKKLLKPFAFILDNIDSTTETKPFLPIYLTEALSDYYYSTDPQKIREEIKAAKTDGMKNESMLQFVGGMNQKINVYSDQTHALGKEFISPLSTLGDRYYNYRGADTQYIGGQRYFHLFFTPKRDGENTFSGDCWIHGSNWGIYRINLNISATANINFVNRLSIVQEFSLQSDSNWMFSKDKLVVDFSPLGKEKLSFIARKTSMYRNIRVNDTSILAKLNANAQKEEVVVAENAQDKDTDFWNEQRHEDLSSNEQNIYKMMDTIKTIPAFIHYTNTLTFLLDGHKKLGAVEIGPWYKWVSGNQLERFRVRFDLGTTAKFSKYLRLHGYLAYGFKDNRFKGRMDVTYRLPGNQGISFFSSYTHDLDNGRTRYNDEDITTDNIFSQLIRRPHIRQKFLGVEETKLAITKEWRNKLSAQPFFTFTNYETFSPLPEKRLLMSRPKQVSIANAELGLKLRYAPGEKTIARHRKELKLKSDLPVLELRGAVGIAGFLGSDYQYRRVGINISQTTRIPRWGKVNYMVYGGKVFSNEPLPFMLLEVHPGNEVYYYNKQSFNLMNRFEYISDEFAGATLEHNLEKKFLSLLHFMRKSNMRQFWNVKTVWGNLSTANQRLNIHDFYYEYRMRSLRGGFYTELGTGLENIFKLLRIDFVWRYAPLRNIPAGSNPLLYKSNANDFGVFGSVRLQF</sequence>
<evidence type="ECO:0000313" key="2">
    <source>
        <dbReference type="Proteomes" id="UP000198711"/>
    </source>
</evidence>
<dbReference type="Pfam" id="PF13715">
    <property type="entry name" value="CarbopepD_reg_2"/>
    <property type="match status" value="1"/>
</dbReference>
<accession>A0A8X8ID91</accession>
<dbReference type="EMBL" id="FNNO01000001">
    <property type="protein sequence ID" value="SDW06366.1"/>
    <property type="molecule type" value="Genomic_DNA"/>
</dbReference>
<name>A0A8X8ID91_9BACT</name>
<keyword evidence="2" id="KW-1185">Reference proteome</keyword>
<dbReference type="RefSeq" id="WP_257574617.1">
    <property type="nucleotide sequence ID" value="NZ_FNNO01000001.1"/>
</dbReference>
<dbReference type="SUPFAM" id="SSF49464">
    <property type="entry name" value="Carboxypeptidase regulatory domain-like"/>
    <property type="match status" value="1"/>
</dbReference>
<evidence type="ECO:0000313" key="1">
    <source>
        <dbReference type="EMBL" id="SDW06366.1"/>
    </source>
</evidence>
<dbReference type="AlphaFoldDB" id="A0A8X8ID91"/>
<dbReference type="InterPro" id="IPR008969">
    <property type="entry name" value="CarboxyPept-like_regulatory"/>
</dbReference>
<reference evidence="1 2" key="1">
    <citation type="submission" date="2016-10" db="EMBL/GenBank/DDBJ databases">
        <authorList>
            <person name="Varghese N."/>
            <person name="Submissions S."/>
        </authorList>
    </citation>
    <scope>NUCLEOTIDE SEQUENCE [LARGE SCALE GENOMIC DNA]</scope>
    <source>
        <strain evidence="1 2">DSM 25353</strain>
    </source>
</reference>
<dbReference type="InterPro" id="IPR043741">
    <property type="entry name" value="DUF5686"/>
</dbReference>
<dbReference type="Pfam" id="PF18939">
    <property type="entry name" value="DUF5686"/>
    <property type="match status" value="1"/>
</dbReference>